<dbReference type="RefSeq" id="XP_019024116.1">
    <property type="nucleotide sequence ID" value="XM_019167669.1"/>
</dbReference>
<reference evidence="12 13" key="2">
    <citation type="journal article" date="2014" name="J. Gen. Appl. Microbiol.">
        <title>The early diverging ascomycetous budding yeast Saitoella complicata has three histone deacetylases belonging to the Clr6, Hos2, and Rpd3 lineages.</title>
        <authorList>
            <person name="Nishida H."/>
            <person name="Matsumoto T."/>
            <person name="Kondo S."/>
            <person name="Hamamoto M."/>
            <person name="Yoshikawa H."/>
        </authorList>
    </citation>
    <scope>NUCLEOTIDE SEQUENCE [LARGE SCALE GENOMIC DNA]</scope>
    <source>
        <strain evidence="12 13">NRRL Y-17804</strain>
    </source>
</reference>
<dbReference type="OMA" id="AYWCEYH"/>
<dbReference type="GO" id="GO:0010008">
    <property type="term" value="C:endosome membrane"/>
    <property type="evidence" value="ECO:0007669"/>
    <property type="project" value="UniProtKB-SubCell"/>
</dbReference>
<dbReference type="STRING" id="698492.A0A0E9NH78"/>
<name>A0A0E9NH78_SAICN</name>
<evidence type="ECO:0000256" key="3">
    <source>
        <dbReference type="ARBA" id="ARBA00007895"/>
    </source>
</evidence>
<keyword evidence="13" id="KW-1185">Reference proteome</keyword>
<evidence type="ECO:0000313" key="13">
    <source>
        <dbReference type="Proteomes" id="UP000033140"/>
    </source>
</evidence>
<evidence type="ECO:0000256" key="6">
    <source>
        <dbReference type="ARBA" id="ARBA00022753"/>
    </source>
</evidence>
<organism evidence="12 13">
    <name type="scientific">Saitoella complicata (strain BCRC 22490 / CBS 7301 / JCM 7358 / NBRC 10748 / NRRL Y-17804)</name>
    <dbReference type="NCBI Taxonomy" id="698492"/>
    <lineage>
        <taxon>Eukaryota</taxon>
        <taxon>Fungi</taxon>
        <taxon>Dikarya</taxon>
        <taxon>Ascomycota</taxon>
        <taxon>Taphrinomycotina</taxon>
        <taxon>Taphrinomycotina incertae sedis</taxon>
        <taxon>Saitoella</taxon>
    </lineage>
</organism>
<evidence type="ECO:0000256" key="9">
    <source>
        <dbReference type="SAM" id="MobiDB-lite"/>
    </source>
</evidence>
<dbReference type="OrthoDB" id="391137at2759"/>
<dbReference type="AlphaFoldDB" id="A0A0E9NH78"/>
<keyword evidence="6" id="KW-0967">Endosome</keyword>
<evidence type="ECO:0000256" key="5">
    <source>
        <dbReference type="ARBA" id="ARBA00022490"/>
    </source>
</evidence>
<dbReference type="Gene3D" id="1.25.40.270">
    <property type="entry name" value="Vacuolar protein sorting-associated protein vta1"/>
    <property type="match status" value="1"/>
</dbReference>
<dbReference type="Proteomes" id="UP000033140">
    <property type="component" value="Unassembled WGS sequence"/>
</dbReference>
<dbReference type="InterPro" id="IPR023175">
    <property type="entry name" value="Vta1/CALS_N_sf"/>
</dbReference>
<protein>
    <recommendedName>
        <fullName evidence="14">Vta1 C-terminal domain-containing protein</fullName>
    </recommendedName>
</protein>
<accession>A0A0E9NH78</accession>
<sequence>MAAAPAMKTVTQFIKHSTELRTADPVVSYYCLEYAVQLSIPIVRATTDPEVRSYVFSLMDDVESFRAQLADNPTMSSKPTSRTHLLTFALRIFATADNEERVARASLKTATTFLAASRFLEVWRGCFLDTDEQAEAEGEDEVERARTLAAGRDCAEKIKYAKYQAARILRCVKTKMDPNVERRTELEEEQKQVEAEVEEMASAPPPPGIEPEDSSLDPFSDRTISPPIQGGGYYDNPPAPAPAPAPVASSYFPHVSPSAPERYDSPPDTELHAPSHPTPPAPVREEVRAKEVTEDEMQQARKHARFAISALEYEDVETAVAELRRGLAVLGAR</sequence>
<keyword evidence="7" id="KW-0653">Protein transport</keyword>
<dbReference type="Pfam" id="PF18097">
    <property type="entry name" value="Vta1_C"/>
    <property type="match status" value="1"/>
</dbReference>
<dbReference type="EMBL" id="BACD03000019">
    <property type="protein sequence ID" value="GAO49031.1"/>
    <property type="molecule type" value="Genomic_DNA"/>
</dbReference>
<dbReference type="Pfam" id="PF04652">
    <property type="entry name" value="Vta1"/>
    <property type="match status" value="1"/>
</dbReference>
<evidence type="ECO:0000256" key="4">
    <source>
        <dbReference type="ARBA" id="ARBA00022448"/>
    </source>
</evidence>
<keyword evidence="5" id="KW-0963">Cytoplasm</keyword>
<dbReference type="Gene3D" id="1.20.5.420">
    <property type="entry name" value="Immunoglobulin FC, subunit C"/>
    <property type="match status" value="1"/>
</dbReference>
<comment type="subcellular location">
    <subcellularLocation>
        <location evidence="2">Cytoplasm</location>
    </subcellularLocation>
    <subcellularLocation>
        <location evidence="1">Endosome membrane</location>
        <topology evidence="1">Peripheral membrane protein</topology>
    </subcellularLocation>
</comment>
<evidence type="ECO:0008006" key="14">
    <source>
        <dbReference type="Google" id="ProtNLM"/>
    </source>
</evidence>
<keyword evidence="8" id="KW-0472">Membrane</keyword>
<dbReference type="InterPro" id="IPR044538">
    <property type="entry name" value="Vta1-like"/>
</dbReference>
<feature type="domain" description="Vta1 C-terminal" evidence="11">
    <location>
        <begin position="294"/>
        <end position="331"/>
    </location>
</feature>
<reference evidence="12 13" key="1">
    <citation type="journal article" date="2011" name="J. Gen. Appl. Microbiol.">
        <title>Draft genome sequencing of the enigmatic yeast Saitoella complicata.</title>
        <authorList>
            <person name="Nishida H."/>
            <person name="Hamamoto M."/>
            <person name="Sugiyama J."/>
        </authorList>
    </citation>
    <scope>NUCLEOTIDE SEQUENCE [LARGE SCALE GENOMIC DNA]</scope>
    <source>
        <strain evidence="12 13">NRRL Y-17804</strain>
    </source>
</reference>
<evidence type="ECO:0000313" key="12">
    <source>
        <dbReference type="EMBL" id="GAO49031.1"/>
    </source>
</evidence>
<dbReference type="GO" id="GO:0005771">
    <property type="term" value="C:multivesicular body"/>
    <property type="evidence" value="ECO:0007669"/>
    <property type="project" value="TreeGrafter"/>
</dbReference>
<feature type="domain" description="Vta1/callose synthase N-terminal" evidence="10">
    <location>
        <begin position="10"/>
        <end position="173"/>
    </location>
</feature>
<dbReference type="GO" id="GO:0015031">
    <property type="term" value="P:protein transport"/>
    <property type="evidence" value="ECO:0007669"/>
    <property type="project" value="UniProtKB-KW"/>
</dbReference>
<keyword evidence="4" id="KW-0813">Transport</keyword>
<dbReference type="InterPro" id="IPR041212">
    <property type="entry name" value="Vta1_C"/>
</dbReference>
<dbReference type="InterPro" id="IPR039431">
    <property type="entry name" value="Vta1/CALS_N"/>
</dbReference>
<evidence type="ECO:0000259" key="11">
    <source>
        <dbReference type="Pfam" id="PF18097"/>
    </source>
</evidence>
<dbReference type="PANTHER" id="PTHR46009:SF1">
    <property type="entry name" value="VACUOLAR PROTEIN SORTING-ASSOCIATED PROTEIN VTA1 HOMOLOG"/>
    <property type="match status" value="1"/>
</dbReference>
<evidence type="ECO:0000256" key="2">
    <source>
        <dbReference type="ARBA" id="ARBA00004496"/>
    </source>
</evidence>
<feature type="compositionally biased region" description="Basic and acidic residues" evidence="9">
    <location>
        <begin position="181"/>
        <end position="194"/>
    </location>
</feature>
<evidence type="ECO:0000256" key="7">
    <source>
        <dbReference type="ARBA" id="ARBA00022927"/>
    </source>
</evidence>
<reference evidence="12 13" key="3">
    <citation type="journal article" date="2015" name="Genome Announc.">
        <title>Draft Genome Sequence of the Archiascomycetous Yeast Saitoella complicata.</title>
        <authorList>
            <person name="Yamauchi K."/>
            <person name="Kondo S."/>
            <person name="Hamamoto M."/>
            <person name="Takahashi Y."/>
            <person name="Ogura Y."/>
            <person name="Hayashi T."/>
            <person name="Nishida H."/>
        </authorList>
    </citation>
    <scope>NUCLEOTIDE SEQUENCE [LARGE SCALE GENOMIC DNA]</scope>
    <source>
        <strain evidence="12 13">NRRL Y-17804</strain>
    </source>
</reference>
<evidence type="ECO:0000259" key="10">
    <source>
        <dbReference type="Pfam" id="PF04652"/>
    </source>
</evidence>
<dbReference type="GO" id="GO:0032511">
    <property type="term" value="P:late endosome to vacuole transport via multivesicular body sorting pathway"/>
    <property type="evidence" value="ECO:0007669"/>
    <property type="project" value="InterPro"/>
</dbReference>
<gene>
    <name evidence="12" type="ORF">G7K_3192-t1</name>
</gene>
<dbReference type="PANTHER" id="PTHR46009">
    <property type="entry name" value="VACUOLAR PROTEIN SORTING-ASSOCIATED PROTEIN VTA1 HOMOLOG"/>
    <property type="match status" value="1"/>
</dbReference>
<proteinExistence type="inferred from homology"/>
<comment type="caution">
    <text evidence="12">The sequence shown here is derived from an EMBL/GenBank/DDBJ whole genome shotgun (WGS) entry which is preliminary data.</text>
</comment>
<comment type="similarity">
    <text evidence="3">Belongs to the VTA1 family.</text>
</comment>
<feature type="compositionally biased region" description="Basic and acidic residues" evidence="9">
    <location>
        <begin position="261"/>
        <end position="273"/>
    </location>
</feature>
<evidence type="ECO:0000256" key="1">
    <source>
        <dbReference type="ARBA" id="ARBA00004481"/>
    </source>
</evidence>
<evidence type="ECO:0000256" key="8">
    <source>
        <dbReference type="ARBA" id="ARBA00023136"/>
    </source>
</evidence>
<feature type="region of interest" description="Disordered" evidence="9">
    <location>
        <begin position="181"/>
        <end position="283"/>
    </location>
</feature>